<dbReference type="Proteomes" id="UP001327560">
    <property type="component" value="Chromosome 3"/>
</dbReference>
<feature type="domain" description="Myb-like" evidence="10">
    <location>
        <begin position="94"/>
        <end position="145"/>
    </location>
</feature>
<dbReference type="InterPro" id="IPR038937">
    <property type="entry name" value="RopGEF"/>
</dbReference>
<dbReference type="PROSITE" id="PS51334">
    <property type="entry name" value="PRONE"/>
    <property type="match status" value="1"/>
</dbReference>
<evidence type="ECO:0000256" key="3">
    <source>
        <dbReference type="ARBA" id="ARBA00022737"/>
    </source>
</evidence>
<dbReference type="InterPro" id="IPR009057">
    <property type="entry name" value="Homeodomain-like_sf"/>
</dbReference>
<evidence type="ECO:0000256" key="6">
    <source>
        <dbReference type="ARBA" id="ARBA00023163"/>
    </source>
</evidence>
<keyword evidence="5" id="KW-0238">DNA-binding</keyword>
<evidence type="ECO:0000313" key="13">
    <source>
        <dbReference type="EMBL" id="WOL02182.1"/>
    </source>
</evidence>
<feature type="domain" description="HTH myb-type" evidence="11">
    <location>
        <begin position="42"/>
        <end position="93"/>
    </location>
</feature>
<dbReference type="PANTHER" id="PTHR33101">
    <property type="entry name" value="ROP GUANINE NUCLEOTIDE EXCHANGE FACTOR 1"/>
    <property type="match status" value="1"/>
</dbReference>
<keyword evidence="4" id="KW-0805">Transcription regulation</keyword>
<feature type="domain" description="HTH myb-type" evidence="11">
    <location>
        <begin position="94"/>
        <end position="149"/>
    </location>
</feature>
<gene>
    <name evidence="13" type="ORF">Cni_G10901</name>
</gene>
<reference evidence="13 14" key="1">
    <citation type="submission" date="2023-10" db="EMBL/GenBank/DDBJ databases">
        <title>Chromosome-scale genome assembly provides insights into flower coloration mechanisms of Canna indica.</title>
        <authorList>
            <person name="Li C."/>
        </authorList>
    </citation>
    <scope>NUCLEOTIDE SEQUENCE [LARGE SCALE GENOMIC DNA]</scope>
    <source>
        <tissue evidence="13">Flower</tissue>
    </source>
</reference>
<dbReference type="Pfam" id="PF13921">
    <property type="entry name" value="Myb_DNA-bind_6"/>
    <property type="match status" value="1"/>
</dbReference>
<feature type="domain" description="Myb-like" evidence="10">
    <location>
        <begin position="146"/>
        <end position="196"/>
    </location>
</feature>
<evidence type="ECO:0000256" key="8">
    <source>
        <dbReference type="PROSITE-ProRule" id="PRU00663"/>
    </source>
</evidence>
<keyword evidence="2 8" id="KW-0344">Guanine-nucleotide releasing factor</keyword>
<dbReference type="Pfam" id="PF03759">
    <property type="entry name" value="PRONE"/>
    <property type="match status" value="1"/>
</dbReference>
<feature type="region of interest" description="Disordered" evidence="9">
    <location>
        <begin position="1577"/>
        <end position="1600"/>
    </location>
</feature>
<dbReference type="Gene3D" id="1.20.58.1310">
    <property type="entry name" value="PRONE domain, subdomain 2"/>
    <property type="match status" value="1"/>
</dbReference>
<dbReference type="FunFam" id="1.20.58.2010:FF:000001">
    <property type="entry name" value="Rop guanine nucleotide exchange factor 14"/>
    <property type="match status" value="1"/>
</dbReference>
<evidence type="ECO:0000259" key="12">
    <source>
        <dbReference type="PROSITE" id="PS51334"/>
    </source>
</evidence>
<dbReference type="EMBL" id="CP136892">
    <property type="protein sequence ID" value="WOL02182.1"/>
    <property type="molecule type" value="Genomic_DNA"/>
</dbReference>
<evidence type="ECO:0000256" key="4">
    <source>
        <dbReference type="ARBA" id="ARBA00023015"/>
    </source>
</evidence>
<feature type="compositionally biased region" description="Polar residues" evidence="9">
    <location>
        <begin position="1577"/>
        <end position="1591"/>
    </location>
</feature>
<dbReference type="CDD" id="cd00167">
    <property type="entry name" value="SANT"/>
    <property type="match status" value="3"/>
</dbReference>
<keyword evidence="3" id="KW-0677">Repeat</keyword>
<dbReference type="InterPro" id="IPR005512">
    <property type="entry name" value="PRONE_dom"/>
</dbReference>
<feature type="domain" description="Myb-like" evidence="10">
    <location>
        <begin position="42"/>
        <end position="93"/>
    </location>
</feature>
<evidence type="ECO:0000259" key="11">
    <source>
        <dbReference type="PROSITE" id="PS51294"/>
    </source>
</evidence>
<dbReference type="Gene3D" id="1.10.10.60">
    <property type="entry name" value="Homeodomain-like"/>
    <property type="match status" value="3"/>
</dbReference>
<keyword evidence="14" id="KW-1185">Reference proteome</keyword>
<dbReference type="FunFam" id="1.20.58.1310:FF:000001">
    <property type="entry name" value="Rop guanine nucleotide exchange factor 9"/>
    <property type="match status" value="1"/>
</dbReference>
<dbReference type="PROSITE" id="PS50090">
    <property type="entry name" value="MYB_LIKE"/>
    <property type="match status" value="3"/>
</dbReference>
<dbReference type="FunFam" id="1.20.58.2010:FF:000003">
    <property type="entry name" value="Rop guanine nucleotide exchange factor 14"/>
    <property type="match status" value="1"/>
</dbReference>
<dbReference type="SMART" id="SM00717">
    <property type="entry name" value="SANT"/>
    <property type="match status" value="3"/>
</dbReference>
<dbReference type="FunFam" id="1.10.10.60:FF:000324">
    <property type="entry name" value="Transcription factor MYB3R-2"/>
    <property type="match status" value="1"/>
</dbReference>
<protein>
    <submittedName>
        <fullName evidence="13">Myb-related protein 3R-1-like isoform X2</fullName>
    </submittedName>
</protein>
<feature type="region of interest" description="Disordered" evidence="9">
    <location>
        <begin position="1"/>
        <end position="51"/>
    </location>
</feature>
<keyword evidence="6" id="KW-0804">Transcription</keyword>
<dbReference type="PANTHER" id="PTHR33101:SF10">
    <property type="entry name" value="ROP GUANINE NUCLEOTIDE EXCHANGE FACTOR 12"/>
    <property type="match status" value="1"/>
</dbReference>
<dbReference type="Pfam" id="PF00249">
    <property type="entry name" value="Myb_DNA-binding"/>
    <property type="match status" value="1"/>
</dbReference>
<dbReference type="GO" id="GO:0005634">
    <property type="term" value="C:nucleus"/>
    <property type="evidence" value="ECO:0007669"/>
    <property type="project" value="UniProtKB-SubCell"/>
</dbReference>
<organism evidence="13 14">
    <name type="scientific">Canna indica</name>
    <name type="common">Indian-shot</name>
    <dbReference type="NCBI Taxonomy" id="4628"/>
    <lineage>
        <taxon>Eukaryota</taxon>
        <taxon>Viridiplantae</taxon>
        <taxon>Streptophyta</taxon>
        <taxon>Embryophyta</taxon>
        <taxon>Tracheophyta</taxon>
        <taxon>Spermatophyta</taxon>
        <taxon>Magnoliopsida</taxon>
        <taxon>Liliopsida</taxon>
        <taxon>Zingiberales</taxon>
        <taxon>Cannaceae</taxon>
        <taxon>Canna</taxon>
    </lineage>
</organism>
<comment type="subcellular location">
    <subcellularLocation>
        <location evidence="1">Nucleus</location>
    </subcellularLocation>
</comment>
<dbReference type="SUPFAM" id="SSF46689">
    <property type="entry name" value="Homeodomain-like"/>
    <property type="match status" value="2"/>
</dbReference>
<evidence type="ECO:0000313" key="14">
    <source>
        <dbReference type="Proteomes" id="UP001327560"/>
    </source>
</evidence>
<evidence type="ECO:0000256" key="1">
    <source>
        <dbReference type="ARBA" id="ARBA00004123"/>
    </source>
</evidence>
<feature type="domain" description="HTH myb-type" evidence="11">
    <location>
        <begin position="150"/>
        <end position="200"/>
    </location>
</feature>
<dbReference type="FunFam" id="1.10.10.60:FF:000016">
    <property type="entry name" value="Transcriptional activator Myb isoform A"/>
    <property type="match status" value="1"/>
</dbReference>
<dbReference type="FunFam" id="1.10.10.60:FF:000010">
    <property type="entry name" value="Transcriptional activator Myb isoform A"/>
    <property type="match status" value="1"/>
</dbReference>
<dbReference type="InterPro" id="IPR001005">
    <property type="entry name" value="SANT/Myb"/>
</dbReference>
<accession>A0AAQ3K518</accession>
<proteinExistence type="predicted"/>
<evidence type="ECO:0000259" key="10">
    <source>
        <dbReference type="PROSITE" id="PS50090"/>
    </source>
</evidence>
<evidence type="ECO:0000256" key="5">
    <source>
        <dbReference type="ARBA" id="ARBA00023125"/>
    </source>
</evidence>
<evidence type="ECO:0000256" key="9">
    <source>
        <dbReference type="SAM" id="MobiDB-lite"/>
    </source>
</evidence>
<name>A0AAQ3K518_9LILI</name>
<dbReference type="InterPro" id="IPR017930">
    <property type="entry name" value="Myb_dom"/>
</dbReference>
<feature type="region of interest" description="Disordered" evidence="9">
    <location>
        <begin position="997"/>
        <end position="1016"/>
    </location>
</feature>
<sequence>MTSNKGKSAQKGETSSSQASHEASGNENQRQRSLSGRTTGPTRRSTKGQWTQEEDAILCRAVQNFKGKNWKKIAECFPDRTDVQCLHRWQKVLNPELVKGPWSKEEDETIIEMVKKFGPKKWSTISQALPGRIGKQCRERWHNHLNPGINRDPWTQEEEVALIHAHQIYGNKWAELTKFLPGRTDNSIKNHWNSSVKKKLSSYLASGLLSQFQGLPHAEGTAELVDTHKCNDGGTKNRLEGEDLSEYSQNSSVNVGCSQSDGELANTAPVDNDAKLAGDIIRKDLQDSCLSVHTNDCYGYMEEYRRAVPEVHCETSASLNLLPDEISEKVAEEVSAYELQSSSSLEISPKSLELAEASEYDRSLLNHEKHTDLMVCGAGCCDNNIFELDVSQGTIEDSPIEFDASSIMNSDYFSGINCPNSFTSEACRSFTSCPDPINAASSSEMLGISYCNNLVALVPPTCASNDGRLDGKSTLETRESSSRAQDSEVITCSYDGFAYSSCSLYPNDSSQPKAYLLEDKGQEIGTPKHKYTEMMVSVTPKKSNKAEAIISVTPKKISKAEAMVSVSPNINHKGMLSDEDLTVKSIDFPDEDLTGALFYEPPRFPSLDIPFVSCDLISSGDLQQAYSPLGIRQLMMSSLSYKPYNLWDSPSHDDSPDPLLKNAAKTFMCTPSIIKKRQRELSSPTPEQRAENNLGKKMAHVSLCSSPANGTENSCMLNVNKKVTLNKTLPTNAEGDLISSSDNQQNESLILEEDKENIHHSSDSATDGLIIKEAESLLNLCDKVVSSTMIINPANKFDASASRQRPSRVLVECNANNQVLLSRYDNGCSTNESAGTCVKSAKVHIARNSDNTSNCDKKDSCAESASDVFAFSSPGVNKNKEDEHMFPTTSVQFATTTHPSPLVVGKCNSTINEDIGHLNIFVDTPCVKRGIESPSAWKSPWFMNSLLPGHRISSDISFEDMGYFLSPGDRGYDAIGLMRQFSEHTASVVAEAKEVLRSGNPVRAPDEPQSDNNTLSEKIVDDDKGLENSRMPSKIMAEARVLDFSGCVSPVKRSENKKAAGVETPTSFSSQSSYLMKVCRRQVVSFLIPSTSEPSSSGLRSIKLAHSLPFAKESSWLSSFSGGNALGPLRALRSKFVAPSLVMVQFLKPGHSLDNPAQGQEMCNETGCQAHSLVMESVGGNNEEGNAFLQRKGGKAGRRLERLGMHDRSSDAIPPHLSNEGSCQDGYNSDMEQMKDKFSKLLLGEDMSGGGKGVSSALAVSNAITNLAASVFTEQRRLGPMPAEKKARWTKEINWLLSITDHIVEFVPQQTSKDGFNVEVMVTQQRKDLQINIPALRKLDNMLLGFLDNFKDQTEFWYVSKDADESEKGNVKRNDDKWWLPTVKVSPNGLSDGFRNWLRFQKESINQILKAAMVINAQVLMEMDVPEAYSESLPKNGRESLGDSIYRSITDDAFDPEEFLKSMDLSMEHRVLDLKNRIEASIVIWTRKMHKDSKSSWGSAISLEKREQFEERAETILLLLKQRFPGIPQSVLDTSKIQYCQDIGQSILESYSRVLESLAFTVMSQIEDVLYADSLTQDPSHQSSRRQSVTDSELRPAKLNPEEEIQKYSGILEDNLSSHDSKMKKLPKIAIKKLSYLEKLENLRGRSPTARH</sequence>
<dbReference type="PROSITE" id="PS51294">
    <property type="entry name" value="HTH_MYB"/>
    <property type="match status" value="3"/>
</dbReference>
<keyword evidence="7" id="KW-0539">Nucleus</keyword>
<dbReference type="GO" id="GO:0003677">
    <property type="term" value="F:DNA binding"/>
    <property type="evidence" value="ECO:0007669"/>
    <property type="project" value="UniProtKB-KW"/>
</dbReference>
<dbReference type="Gene3D" id="1.20.58.2010">
    <property type="entry name" value="PRONE domain, subdomain 1"/>
    <property type="match status" value="1"/>
</dbReference>
<dbReference type="GO" id="GO:0005085">
    <property type="term" value="F:guanyl-nucleotide exchange factor activity"/>
    <property type="evidence" value="ECO:0007669"/>
    <property type="project" value="UniProtKB-UniRule"/>
</dbReference>
<feature type="compositionally biased region" description="Low complexity" evidence="9">
    <location>
        <begin position="32"/>
        <end position="43"/>
    </location>
</feature>
<dbReference type="GO" id="GO:0006355">
    <property type="term" value="P:regulation of DNA-templated transcription"/>
    <property type="evidence" value="ECO:0007669"/>
    <property type="project" value="UniProtKB-ARBA"/>
</dbReference>
<evidence type="ECO:0000256" key="7">
    <source>
        <dbReference type="ARBA" id="ARBA00023242"/>
    </source>
</evidence>
<evidence type="ECO:0000256" key="2">
    <source>
        <dbReference type="ARBA" id="ARBA00022658"/>
    </source>
</evidence>
<feature type="domain" description="PRONE" evidence="12">
    <location>
        <begin position="1221"/>
        <end position="1583"/>
    </location>
</feature>
<feature type="compositionally biased region" description="Polar residues" evidence="9">
    <location>
        <begin position="1"/>
        <end position="28"/>
    </location>
</feature>